<dbReference type="Pfam" id="PF15187">
    <property type="entry name" value="Augurin"/>
    <property type="match status" value="1"/>
</dbReference>
<feature type="signal peptide" evidence="1">
    <location>
        <begin position="1"/>
        <end position="24"/>
    </location>
</feature>
<keyword evidence="2" id="KW-0695">RNA-directed DNA polymerase</keyword>
<dbReference type="Proteomes" id="UP001059041">
    <property type="component" value="Linkage Group LG7"/>
</dbReference>
<gene>
    <name evidence="2" type="ORF">IRJ41_026001</name>
</gene>
<feature type="non-terminal residue" evidence="2">
    <location>
        <position position="1"/>
    </location>
</feature>
<feature type="non-terminal residue" evidence="2">
    <location>
        <position position="293"/>
    </location>
</feature>
<keyword evidence="2" id="KW-0548">Nucleotidyltransferase</keyword>
<comment type="caution">
    <text evidence="2">The sequence shown here is derived from an EMBL/GenBank/DDBJ whole genome shotgun (WGS) entry which is preliminary data.</text>
</comment>
<keyword evidence="2" id="KW-0808">Transferase</keyword>
<dbReference type="GO" id="GO:0003964">
    <property type="term" value="F:RNA-directed DNA polymerase activity"/>
    <property type="evidence" value="ECO:0007669"/>
    <property type="project" value="UniProtKB-KW"/>
</dbReference>
<dbReference type="EMBL" id="JAFHDT010000007">
    <property type="protein sequence ID" value="KAI7808234.1"/>
    <property type="molecule type" value="Genomic_DNA"/>
</dbReference>
<name>A0A9W7WTW1_TRIRA</name>
<keyword evidence="3" id="KW-1185">Reference proteome</keyword>
<organism evidence="2 3">
    <name type="scientific">Triplophysa rosa</name>
    <name type="common">Cave loach</name>
    <dbReference type="NCBI Taxonomy" id="992332"/>
    <lineage>
        <taxon>Eukaryota</taxon>
        <taxon>Metazoa</taxon>
        <taxon>Chordata</taxon>
        <taxon>Craniata</taxon>
        <taxon>Vertebrata</taxon>
        <taxon>Euteleostomi</taxon>
        <taxon>Actinopterygii</taxon>
        <taxon>Neopterygii</taxon>
        <taxon>Teleostei</taxon>
        <taxon>Ostariophysi</taxon>
        <taxon>Cypriniformes</taxon>
        <taxon>Nemacheilidae</taxon>
        <taxon>Triplophysa</taxon>
    </lineage>
</organism>
<dbReference type="AlphaFoldDB" id="A0A9W7WTW1"/>
<protein>
    <submittedName>
        <fullName evidence="2">Reverse transcriptase</fullName>
    </submittedName>
</protein>
<dbReference type="InterPro" id="IPR028173">
    <property type="entry name" value="Augurin"/>
</dbReference>
<evidence type="ECO:0000313" key="3">
    <source>
        <dbReference type="Proteomes" id="UP001059041"/>
    </source>
</evidence>
<reference evidence="2" key="1">
    <citation type="submission" date="2021-02" db="EMBL/GenBank/DDBJ databases">
        <title>Comparative genomics reveals that relaxation of natural selection precedes convergent phenotypic evolution of cavefish.</title>
        <authorList>
            <person name="Peng Z."/>
        </authorList>
    </citation>
    <scope>NUCLEOTIDE SEQUENCE</scope>
    <source>
        <tissue evidence="2">Muscle</tissue>
    </source>
</reference>
<accession>A0A9W7WTW1</accession>
<evidence type="ECO:0000256" key="1">
    <source>
        <dbReference type="SAM" id="SignalP"/>
    </source>
</evidence>
<dbReference type="PANTHER" id="PTHR33332">
    <property type="entry name" value="REVERSE TRANSCRIPTASE DOMAIN-CONTAINING PROTEIN"/>
    <property type="match status" value="1"/>
</dbReference>
<keyword evidence="1" id="KW-0732">Signal</keyword>
<sequence length="293" mass="33077">SLPSLCVQAVLLISILCFCAPASGGSSKHRLHRIIRKQDVKELKTRTTEQIAVSQSKAKEFLSVLHRSKRNVWDRSRPDVQQWIQQFMYMGYDEAGSVLGPLLFSIYTTSLGPIIRAQGFSYHCYADDTQIYISLHPDDTTVAARITACLEDISAWMKEHHLQLNHAKTELLLFPAHPTVQHDLTIQLGNTTITPSKTARNLRVIFDEQLSFNDHIAKTTRSCRYALFNIRKVKPYLTEHAAQLLVQALVISRLDYCNALLAGLPAKAIKPLQLVQNAAARLVFQQPKRAHVK</sequence>
<proteinExistence type="predicted"/>
<evidence type="ECO:0000313" key="2">
    <source>
        <dbReference type="EMBL" id="KAI7808234.1"/>
    </source>
</evidence>
<feature type="chain" id="PRO_5040767820" evidence="1">
    <location>
        <begin position="25"/>
        <end position="293"/>
    </location>
</feature>